<dbReference type="InterPro" id="IPR006318">
    <property type="entry name" value="PTS_EI-like"/>
</dbReference>
<evidence type="ECO:0000256" key="10">
    <source>
        <dbReference type="ARBA" id="ARBA00022597"/>
    </source>
</evidence>
<feature type="domain" description="PEP-utilising enzyme mobile" evidence="22">
    <location>
        <begin position="153"/>
        <end position="225"/>
    </location>
</feature>
<dbReference type="Gene3D" id="3.20.20.60">
    <property type="entry name" value="Phosphoenolpyruvate-binding domains"/>
    <property type="match status" value="1"/>
</dbReference>
<evidence type="ECO:0000256" key="19">
    <source>
        <dbReference type="PIRSR" id="PIRSR000732-2"/>
    </source>
</evidence>
<keyword evidence="12 17" id="KW-0598">Phosphotransferase system</keyword>
<evidence type="ECO:0000313" key="26">
    <source>
        <dbReference type="Proteomes" id="UP001156102"/>
    </source>
</evidence>
<dbReference type="GO" id="GO:0046872">
    <property type="term" value="F:metal ion binding"/>
    <property type="evidence" value="ECO:0007669"/>
    <property type="project" value="UniProtKB-KW"/>
</dbReference>
<feature type="binding site" evidence="19">
    <location>
        <begin position="454"/>
        <end position="455"/>
    </location>
    <ligand>
        <name>phosphoenolpyruvate</name>
        <dbReference type="ChEBI" id="CHEBI:58702"/>
    </ligand>
</feature>
<dbReference type="Pfam" id="PF02896">
    <property type="entry name" value="PEP-utilizers_C"/>
    <property type="match status" value="1"/>
</dbReference>
<evidence type="ECO:0000256" key="13">
    <source>
        <dbReference type="ARBA" id="ARBA00022723"/>
    </source>
</evidence>
<dbReference type="PROSITE" id="PS00370">
    <property type="entry name" value="PEP_ENZYMES_PHOS_SITE"/>
    <property type="match status" value="1"/>
</dbReference>
<protein>
    <recommendedName>
        <fullName evidence="7 17">Phosphoenolpyruvate-protein phosphotransferase</fullName>
        <ecNumber evidence="6 17">2.7.3.9</ecNumber>
    </recommendedName>
    <alternativeName>
        <fullName evidence="16 17">Phosphotransferase system, enzyme I</fullName>
    </alternativeName>
</protein>
<dbReference type="PANTHER" id="PTHR46244:SF3">
    <property type="entry name" value="PHOSPHOENOLPYRUVATE-PROTEIN PHOSPHOTRANSFERASE"/>
    <property type="match status" value="1"/>
</dbReference>
<feature type="active site" description="Tele-phosphohistidine intermediate" evidence="18">
    <location>
        <position position="189"/>
    </location>
</feature>
<sequence length="574" mass="62804">MRTVAGIAASPGIAIAKAYLLEMPELQVERQTVADTKAELQRLERALAAAKAELEEIRLQTEARLGADKAAIFEAHVLVLSDPELIGAVQAKVESEGVNAEYALAETADFYISLFAQMDNDYMKERAADIEDVTQRVLAQLLQVKLPDLSLLQEEVVIVAEDLTPSETAQMDRRYVKGFTTNIGGRTSHSAIMARSLGIPAIVGTKDITRQVQDGEMIILDGNDGMVLVQPDEEQLVAYNDKQLMQQQQQEQWRKLVQEPSVTADGHTVELAANIGTPDDVAGALVNGAEGVGLFRTEFLYMGRNALPTEEEQLQAYRAVLEGMGGKPVVVRTLDIGGDKELPYLQLPKELNPFLGFRAIRLCLAETDIFRTQIRALLRASVSGNLKIMFPMIATLQEFRAAKEIVAEEKAKLQASGHAVSEAIELGIMIEIPAAALLADQFAKEVDFFSIGTNDLIQYTMAADRMNEQVAHLYQPFNPALLRLIDGVIQAAHAQGKWVGMCGEMAGDLQALPILLALGLDEFSMSAASILPTRSALRGLSQLQLQQLREEILAKATPEEVLALLDEQLEEVYA</sequence>
<dbReference type="PROSITE" id="PS00742">
    <property type="entry name" value="PEP_ENZYMES_2"/>
    <property type="match status" value="1"/>
</dbReference>
<dbReference type="SUPFAM" id="SSF52009">
    <property type="entry name" value="Phosphohistidine domain"/>
    <property type="match status" value="1"/>
</dbReference>
<dbReference type="InterPro" id="IPR015813">
    <property type="entry name" value="Pyrv/PenolPyrv_kinase-like_dom"/>
</dbReference>
<keyword evidence="13 17" id="KW-0479">Metal-binding</keyword>
<dbReference type="InterPro" id="IPR008279">
    <property type="entry name" value="PEP-util_enz_mobile_dom"/>
</dbReference>
<dbReference type="NCBIfam" id="TIGR01417">
    <property type="entry name" value="PTS_I_fam"/>
    <property type="match status" value="1"/>
</dbReference>
<dbReference type="PANTHER" id="PTHR46244">
    <property type="entry name" value="PHOSPHOENOLPYRUVATE-PROTEIN PHOSPHOTRANSFERASE"/>
    <property type="match status" value="1"/>
</dbReference>
<feature type="binding site" evidence="19">
    <location>
        <position position="465"/>
    </location>
    <ligand>
        <name>phosphoenolpyruvate</name>
        <dbReference type="ChEBI" id="CHEBI:58702"/>
    </ligand>
</feature>
<dbReference type="Gene3D" id="1.10.274.10">
    <property type="entry name" value="PtsI, HPr-binding domain"/>
    <property type="match status" value="1"/>
</dbReference>
<evidence type="ECO:0000259" key="24">
    <source>
        <dbReference type="Pfam" id="PF05524"/>
    </source>
</evidence>
<feature type="binding site" evidence="20">
    <location>
        <position position="431"/>
    </location>
    <ligand>
        <name>Mg(2+)</name>
        <dbReference type="ChEBI" id="CHEBI:18420"/>
    </ligand>
</feature>
<evidence type="ECO:0000256" key="6">
    <source>
        <dbReference type="ARBA" id="ARBA00012232"/>
    </source>
</evidence>
<dbReference type="Gene3D" id="3.50.30.10">
    <property type="entry name" value="Phosphohistidine domain"/>
    <property type="match status" value="1"/>
</dbReference>
<evidence type="ECO:0000259" key="22">
    <source>
        <dbReference type="Pfam" id="PF00391"/>
    </source>
</evidence>
<keyword evidence="8 17" id="KW-0813">Transport</keyword>
<keyword evidence="26" id="KW-1185">Reference proteome</keyword>
<dbReference type="GO" id="GO:0005737">
    <property type="term" value="C:cytoplasm"/>
    <property type="evidence" value="ECO:0007669"/>
    <property type="project" value="UniProtKB-SubCell"/>
</dbReference>
<dbReference type="SUPFAM" id="SSF51621">
    <property type="entry name" value="Phosphoenolpyruvate/pyruvate domain"/>
    <property type="match status" value="1"/>
</dbReference>
<dbReference type="SUPFAM" id="SSF47831">
    <property type="entry name" value="Enzyme I of the PEP:sugar phosphotransferase system HPr-binding (sub)domain"/>
    <property type="match status" value="1"/>
</dbReference>
<keyword evidence="15 17" id="KW-0460">Magnesium</keyword>
<dbReference type="AlphaFoldDB" id="A0AA41X5X0"/>
<evidence type="ECO:0000256" key="8">
    <source>
        <dbReference type="ARBA" id="ARBA00022448"/>
    </source>
</evidence>
<proteinExistence type="inferred from homology"/>
<dbReference type="InterPro" id="IPR036637">
    <property type="entry name" value="Phosphohistidine_dom_sf"/>
</dbReference>
<evidence type="ECO:0000256" key="21">
    <source>
        <dbReference type="SAM" id="Coils"/>
    </source>
</evidence>
<dbReference type="InterPro" id="IPR050499">
    <property type="entry name" value="PEP-utilizing_PTS_enzyme"/>
</dbReference>
<evidence type="ECO:0000256" key="7">
    <source>
        <dbReference type="ARBA" id="ARBA00016544"/>
    </source>
</evidence>
<dbReference type="GO" id="GO:0016301">
    <property type="term" value="F:kinase activity"/>
    <property type="evidence" value="ECO:0007669"/>
    <property type="project" value="UniProtKB-KW"/>
</dbReference>
<feature type="coiled-coil region" evidence="21">
    <location>
        <begin position="26"/>
        <end position="60"/>
    </location>
</feature>
<dbReference type="PRINTS" id="PR01736">
    <property type="entry name" value="PHPHTRNFRASE"/>
</dbReference>
<dbReference type="InterPro" id="IPR000121">
    <property type="entry name" value="PEP_util_C"/>
</dbReference>
<evidence type="ECO:0000256" key="12">
    <source>
        <dbReference type="ARBA" id="ARBA00022683"/>
    </source>
</evidence>
<evidence type="ECO:0000256" key="15">
    <source>
        <dbReference type="ARBA" id="ARBA00022842"/>
    </source>
</evidence>
<organism evidence="25 26">
    <name type="scientific">Ectobacillus ponti</name>
    <dbReference type="NCBI Taxonomy" id="2961894"/>
    <lineage>
        <taxon>Bacteria</taxon>
        <taxon>Bacillati</taxon>
        <taxon>Bacillota</taxon>
        <taxon>Bacilli</taxon>
        <taxon>Bacillales</taxon>
        <taxon>Bacillaceae</taxon>
        <taxon>Ectobacillus</taxon>
    </lineage>
</organism>
<name>A0AA41X5X0_9BACI</name>
<evidence type="ECO:0000256" key="2">
    <source>
        <dbReference type="ARBA" id="ARBA00001946"/>
    </source>
</evidence>
<evidence type="ECO:0000256" key="11">
    <source>
        <dbReference type="ARBA" id="ARBA00022679"/>
    </source>
</evidence>
<dbReference type="GO" id="GO:0009401">
    <property type="term" value="P:phosphoenolpyruvate-dependent sugar phosphotransferase system"/>
    <property type="evidence" value="ECO:0007669"/>
    <property type="project" value="UniProtKB-KW"/>
</dbReference>
<evidence type="ECO:0000256" key="4">
    <source>
        <dbReference type="ARBA" id="ARBA00004496"/>
    </source>
</evidence>
<keyword evidence="10 17" id="KW-0762">Sugar transport</keyword>
<comment type="catalytic activity">
    <reaction evidence="1 17">
        <text>L-histidyl-[protein] + phosphoenolpyruvate = N(pros)-phospho-L-histidyl-[protein] + pyruvate</text>
        <dbReference type="Rhea" id="RHEA:23880"/>
        <dbReference type="Rhea" id="RHEA-COMP:9745"/>
        <dbReference type="Rhea" id="RHEA-COMP:9746"/>
        <dbReference type="ChEBI" id="CHEBI:15361"/>
        <dbReference type="ChEBI" id="CHEBI:29979"/>
        <dbReference type="ChEBI" id="CHEBI:58702"/>
        <dbReference type="ChEBI" id="CHEBI:64837"/>
        <dbReference type="EC" id="2.7.3.9"/>
    </reaction>
</comment>
<reference evidence="25" key="1">
    <citation type="submission" date="2022-07" db="EMBL/GenBank/DDBJ databases">
        <authorList>
            <person name="Li W.-J."/>
            <person name="Deng Q.-Q."/>
        </authorList>
    </citation>
    <scope>NUCLEOTIDE SEQUENCE</scope>
    <source>
        <strain evidence="25">SYSU M60031</strain>
    </source>
</reference>
<comment type="subcellular location">
    <subcellularLocation>
        <location evidence="4 17">Cytoplasm</location>
    </subcellularLocation>
</comment>
<dbReference type="Proteomes" id="UP001156102">
    <property type="component" value="Unassembled WGS sequence"/>
</dbReference>
<dbReference type="EC" id="2.7.3.9" evidence="6 17"/>
<evidence type="ECO:0000256" key="16">
    <source>
        <dbReference type="ARBA" id="ARBA00033235"/>
    </source>
</evidence>
<dbReference type="Pfam" id="PF05524">
    <property type="entry name" value="PEP-utilisers_N"/>
    <property type="match status" value="1"/>
</dbReference>
<comment type="similarity">
    <text evidence="5 17">Belongs to the PEP-utilizing enzyme family.</text>
</comment>
<evidence type="ECO:0000256" key="18">
    <source>
        <dbReference type="PIRSR" id="PIRSR000732-1"/>
    </source>
</evidence>
<evidence type="ECO:0000256" key="17">
    <source>
        <dbReference type="PIRNR" id="PIRNR000732"/>
    </source>
</evidence>
<dbReference type="EMBL" id="JANCLT010000006">
    <property type="protein sequence ID" value="MCP8969524.1"/>
    <property type="molecule type" value="Genomic_DNA"/>
</dbReference>
<gene>
    <name evidence="25" type="primary">ptsP</name>
    <name evidence="25" type="ORF">NK662_13390</name>
</gene>
<dbReference type="InterPro" id="IPR036618">
    <property type="entry name" value="PtsI_HPr-bd_sf"/>
</dbReference>
<dbReference type="Pfam" id="PF00391">
    <property type="entry name" value="PEP-utilizers"/>
    <property type="match status" value="1"/>
</dbReference>
<accession>A0AA41X5X0</accession>
<evidence type="ECO:0000256" key="5">
    <source>
        <dbReference type="ARBA" id="ARBA00007837"/>
    </source>
</evidence>
<keyword evidence="21" id="KW-0175">Coiled coil</keyword>
<dbReference type="InterPro" id="IPR008731">
    <property type="entry name" value="PTS_EIN"/>
</dbReference>
<comment type="function">
    <text evidence="3 17">General (non sugar-specific) component of the phosphoenolpyruvate-dependent sugar phosphotransferase system (sugar PTS). This major carbohydrate active-transport system catalyzes the phosphorylation of incoming sugar substrates concomitantly with their translocation across the cell membrane. Enzyme I transfers the phosphoryl group from phosphoenolpyruvate (PEP) to the phosphoryl carrier protein (HPr).</text>
</comment>
<keyword evidence="14 17" id="KW-0418">Kinase</keyword>
<dbReference type="InterPro" id="IPR018274">
    <property type="entry name" value="PEP_util_AS"/>
</dbReference>
<feature type="active site" description="Proton donor" evidence="18">
    <location>
        <position position="502"/>
    </location>
</feature>
<dbReference type="FunFam" id="3.20.20.60:FF:000007">
    <property type="entry name" value="Phosphoenolpyruvate-protein phosphotransferase"/>
    <property type="match status" value="1"/>
</dbReference>
<keyword evidence="9 17" id="KW-0963">Cytoplasm</keyword>
<feature type="domain" description="Phosphotransferase system enzyme I N-terminal" evidence="24">
    <location>
        <begin position="6"/>
        <end position="126"/>
    </location>
</feature>
<dbReference type="RefSeq" id="WP_254759444.1">
    <property type="nucleotide sequence ID" value="NZ_JANCLT010000006.1"/>
</dbReference>
<feature type="binding site" evidence="19">
    <location>
        <position position="296"/>
    </location>
    <ligand>
        <name>phosphoenolpyruvate</name>
        <dbReference type="ChEBI" id="CHEBI:58702"/>
    </ligand>
</feature>
<evidence type="ECO:0000256" key="20">
    <source>
        <dbReference type="PIRSR" id="PIRSR000732-3"/>
    </source>
</evidence>
<comment type="cofactor">
    <cofactor evidence="2 17 20">
        <name>Mg(2+)</name>
        <dbReference type="ChEBI" id="CHEBI:18420"/>
    </cofactor>
</comment>
<evidence type="ECO:0000256" key="3">
    <source>
        <dbReference type="ARBA" id="ARBA00002728"/>
    </source>
</evidence>
<evidence type="ECO:0000313" key="25">
    <source>
        <dbReference type="EMBL" id="MCP8969524.1"/>
    </source>
</evidence>
<keyword evidence="11 17" id="KW-0808">Transferase</keyword>
<comment type="caution">
    <text evidence="25">The sequence shown here is derived from an EMBL/GenBank/DDBJ whole genome shotgun (WGS) entry which is preliminary data.</text>
</comment>
<evidence type="ECO:0000256" key="14">
    <source>
        <dbReference type="ARBA" id="ARBA00022777"/>
    </source>
</evidence>
<feature type="binding site" evidence="20">
    <location>
        <position position="455"/>
    </location>
    <ligand>
        <name>Mg(2+)</name>
        <dbReference type="ChEBI" id="CHEBI:18420"/>
    </ligand>
</feature>
<dbReference type="InterPro" id="IPR024692">
    <property type="entry name" value="PTS_EI"/>
</dbReference>
<evidence type="ECO:0000256" key="1">
    <source>
        <dbReference type="ARBA" id="ARBA00000683"/>
    </source>
</evidence>
<dbReference type="InterPro" id="IPR040442">
    <property type="entry name" value="Pyrv_kinase-like_dom_sf"/>
</dbReference>
<feature type="domain" description="PEP-utilising enzyme C-terminal" evidence="23">
    <location>
        <begin position="251"/>
        <end position="539"/>
    </location>
</feature>
<evidence type="ECO:0000256" key="9">
    <source>
        <dbReference type="ARBA" id="ARBA00022490"/>
    </source>
</evidence>
<feature type="binding site" evidence="19">
    <location>
        <position position="332"/>
    </location>
    <ligand>
        <name>phosphoenolpyruvate</name>
        <dbReference type="ChEBI" id="CHEBI:58702"/>
    </ligand>
</feature>
<dbReference type="GO" id="GO:0008965">
    <property type="term" value="F:phosphoenolpyruvate-protein phosphotransferase activity"/>
    <property type="evidence" value="ECO:0007669"/>
    <property type="project" value="UniProtKB-EC"/>
</dbReference>
<dbReference type="InterPro" id="IPR023151">
    <property type="entry name" value="PEP_util_CS"/>
</dbReference>
<dbReference type="PIRSF" id="PIRSF000732">
    <property type="entry name" value="PTS_enzyme_I"/>
    <property type="match status" value="1"/>
</dbReference>
<evidence type="ECO:0000259" key="23">
    <source>
        <dbReference type="Pfam" id="PF02896"/>
    </source>
</evidence>